<dbReference type="WBParaSite" id="PDA_v2.g1669.t1">
    <property type="protein sequence ID" value="PDA_v2.g1669.t1"/>
    <property type="gene ID" value="PDA_v2.g1669"/>
</dbReference>
<sequence>MHYKFLLFLGYLYHHVFWLANVHVHDHRSGHGRDRDHYNGHHSGRDDGHRGDSRGGGHHDDGRRDGGGDHFQIIRTKIFFHDSARLIWKKMYLNLN</sequence>
<evidence type="ECO:0000256" key="2">
    <source>
        <dbReference type="SAM" id="SignalP"/>
    </source>
</evidence>
<keyword evidence="3" id="KW-1185">Reference proteome</keyword>
<reference evidence="4" key="1">
    <citation type="submission" date="2022-11" db="UniProtKB">
        <authorList>
            <consortium name="WormBaseParasite"/>
        </authorList>
    </citation>
    <scope>IDENTIFICATION</scope>
</reference>
<evidence type="ECO:0000313" key="4">
    <source>
        <dbReference type="WBParaSite" id="PDA_v2.g1669.t1"/>
    </source>
</evidence>
<protein>
    <submittedName>
        <fullName evidence="4">Secreted protein</fullName>
    </submittedName>
</protein>
<organism evidence="3 4">
    <name type="scientific">Panagrolaimus davidi</name>
    <dbReference type="NCBI Taxonomy" id="227884"/>
    <lineage>
        <taxon>Eukaryota</taxon>
        <taxon>Metazoa</taxon>
        <taxon>Ecdysozoa</taxon>
        <taxon>Nematoda</taxon>
        <taxon>Chromadorea</taxon>
        <taxon>Rhabditida</taxon>
        <taxon>Tylenchina</taxon>
        <taxon>Panagrolaimomorpha</taxon>
        <taxon>Panagrolaimoidea</taxon>
        <taxon>Panagrolaimidae</taxon>
        <taxon>Panagrolaimus</taxon>
    </lineage>
</organism>
<feature type="chain" id="PRO_5037363636" evidence="2">
    <location>
        <begin position="19"/>
        <end position="96"/>
    </location>
</feature>
<evidence type="ECO:0000313" key="3">
    <source>
        <dbReference type="Proteomes" id="UP000887578"/>
    </source>
</evidence>
<dbReference type="Proteomes" id="UP000887578">
    <property type="component" value="Unplaced"/>
</dbReference>
<keyword evidence="2" id="KW-0732">Signal</keyword>
<proteinExistence type="predicted"/>
<accession>A0A914PEQ6</accession>
<name>A0A914PEQ6_9BILA</name>
<evidence type="ECO:0000256" key="1">
    <source>
        <dbReference type="SAM" id="MobiDB-lite"/>
    </source>
</evidence>
<feature type="signal peptide" evidence="2">
    <location>
        <begin position="1"/>
        <end position="18"/>
    </location>
</feature>
<dbReference type="AlphaFoldDB" id="A0A914PEQ6"/>
<feature type="region of interest" description="Disordered" evidence="1">
    <location>
        <begin position="29"/>
        <end position="68"/>
    </location>
</feature>